<accession>A0A318KRB3</accession>
<evidence type="ECO:0000313" key="2">
    <source>
        <dbReference type="EMBL" id="PXX80279.1"/>
    </source>
</evidence>
<sequence length="283" mass="31507">MHTVCHGCMRWLYAMAWLLSAACFAMASDMPFRVGVAPHTSARLILQQYQPLRASLEKGLGQPVEIATAPDFTDFARRALRGEYDLAITTGHQALLLRDDAHYLPLVTYRAPFQAVVVGLASMPAGSSAAQLNGKTVLGLSPSSLVTLWGIHWLEQNKVKPQRMQFISAADSMAQLVIQHDAVVGFMSQANYEKLSAETRAQLRVVARSPEMAGRIYLLHPRLASRQAQLMRLIQQFGQSAEGMQYFQENKLDGYRLLKPGELEVMRPYADEVRRTLATQPGH</sequence>
<organism evidence="2 3">
    <name type="scientific">Rivihabitans pingtungensis</name>
    <dbReference type="NCBI Taxonomy" id="1054498"/>
    <lineage>
        <taxon>Bacteria</taxon>
        <taxon>Pseudomonadati</taxon>
        <taxon>Pseudomonadota</taxon>
        <taxon>Betaproteobacteria</taxon>
        <taxon>Neisseriales</taxon>
        <taxon>Aquaspirillaceae</taxon>
        <taxon>Rivihabitans</taxon>
    </lineage>
</organism>
<dbReference type="AlphaFoldDB" id="A0A318KRB3"/>
<evidence type="ECO:0000256" key="1">
    <source>
        <dbReference type="SAM" id="SignalP"/>
    </source>
</evidence>
<feature type="chain" id="PRO_5016370189" evidence="1">
    <location>
        <begin position="28"/>
        <end position="283"/>
    </location>
</feature>
<proteinExistence type="predicted"/>
<gene>
    <name evidence="2" type="ORF">DFR34_10450</name>
</gene>
<dbReference type="SUPFAM" id="SSF53850">
    <property type="entry name" value="Periplasmic binding protein-like II"/>
    <property type="match status" value="1"/>
</dbReference>
<protein>
    <submittedName>
        <fullName evidence="2">Phosphonate transport system substrate-binding protein</fullName>
    </submittedName>
</protein>
<dbReference type="PANTHER" id="PTHR30024">
    <property type="entry name" value="ALIPHATIC SULFONATES-BINDING PROTEIN-RELATED"/>
    <property type="match status" value="1"/>
</dbReference>
<dbReference type="Pfam" id="PF12974">
    <property type="entry name" value="Phosphonate-bd"/>
    <property type="match status" value="1"/>
</dbReference>
<keyword evidence="1" id="KW-0732">Signal</keyword>
<reference evidence="2 3" key="1">
    <citation type="submission" date="2018-05" db="EMBL/GenBank/DDBJ databases">
        <title>Genomic Encyclopedia of Type Strains, Phase IV (KMG-IV): sequencing the most valuable type-strain genomes for metagenomic binning, comparative biology and taxonomic classification.</title>
        <authorList>
            <person name="Goeker M."/>
        </authorList>
    </citation>
    <scope>NUCLEOTIDE SEQUENCE [LARGE SCALE GENOMIC DNA]</scope>
    <source>
        <strain evidence="2 3">DSM 29661</strain>
    </source>
</reference>
<evidence type="ECO:0000313" key="3">
    <source>
        <dbReference type="Proteomes" id="UP000247555"/>
    </source>
</evidence>
<dbReference type="Proteomes" id="UP000247555">
    <property type="component" value="Unassembled WGS sequence"/>
</dbReference>
<dbReference type="PANTHER" id="PTHR30024:SF17">
    <property type="entry name" value="SOLUTE-BINDING PROTEIN FAMILY 3_N-TERMINAL DOMAIN-CONTAINING PROTEIN"/>
    <property type="match status" value="1"/>
</dbReference>
<name>A0A318KRB3_9NEIS</name>
<dbReference type="Gene3D" id="3.40.190.10">
    <property type="entry name" value="Periplasmic binding protein-like II"/>
    <property type="match status" value="2"/>
</dbReference>
<keyword evidence="3" id="KW-1185">Reference proteome</keyword>
<dbReference type="EMBL" id="QJKI01000004">
    <property type="protein sequence ID" value="PXX80279.1"/>
    <property type="molecule type" value="Genomic_DNA"/>
</dbReference>
<feature type="signal peptide" evidence="1">
    <location>
        <begin position="1"/>
        <end position="27"/>
    </location>
</feature>
<comment type="caution">
    <text evidence="2">The sequence shown here is derived from an EMBL/GenBank/DDBJ whole genome shotgun (WGS) entry which is preliminary data.</text>
</comment>